<evidence type="ECO:0000259" key="11">
    <source>
        <dbReference type="Pfam" id="PF10290"/>
    </source>
</evidence>
<dbReference type="GO" id="GO:0042973">
    <property type="term" value="F:glucan endo-1,3-beta-D-glucosidase activity"/>
    <property type="evidence" value="ECO:0007669"/>
    <property type="project" value="UniProtKB-EC"/>
</dbReference>
<gene>
    <name evidence="12" type="ORF">FPRO05_03611</name>
</gene>
<dbReference type="Pfam" id="PF10287">
    <property type="entry name" value="YJL171C_Tos1_C"/>
    <property type="match status" value="1"/>
</dbReference>
<dbReference type="InterPro" id="IPR018805">
    <property type="entry name" value="YJL171C/Tos1_C"/>
</dbReference>
<dbReference type="EMBL" id="PKMI01000039">
    <property type="protein sequence ID" value="RBA12161.1"/>
    <property type="molecule type" value="Genomic_DNA"/>
</dbReference>
<evidence type="ECO:0000256" key="4">
    <source>
        <dbReference type="ARBA" id="ARBA00022729"/>
    </source>
</evidence>
<dbReference type="GO" id="GO:0071555">
    <property type="term" value="P:cell wall organization"/>
    <property type="evidence" value="ECO:0007669"/>
    <property type="project" value="UniProtKB-KW"/>
</dbReference>
<dbReference type="PANTHER" id="PTHR31737">
    <property type="entry name" value="PROTEIN TOS1"/>
    <property type="match status" value="1"/>
</dbReference>
<feature type="signal peptide" evidence="9">
    <location>
        <begin position="1"/>
        <end position="17"/>
    </location>
</feature>
<dbReference type="InterPro" id="IPR018807">
    <property type="entry name" value="YJL171C/Tos1_N"/>
</dbReference>
<keyword evidence="6" id="KW-0326">Glycosidase</keyword>
<evidence type="ECO:0000256" key="1">
    <source>
        <dbReference type="ARBA" id="ARBA00000382"/>
    </source>
</evidence>
<comment type="catalytic activity">
    <reaction evidence="1">
        <text>Hydrolysis of (1-&gt;3)-beta-D-glucosidic linkages in (1-&gt;3)-beta-D-glucans.</text>
        <dbReference type="EC" id="3.2.1.39"/>
    </reaction>
</comment>
<evidence type="ECO:0000256" key="5">
    <source>
        <dbReference type="ARBA" id="ARBA00022801"/>
    </source>
</evidence>
<feature type="domain" description="Cell wall protein YJL171C/Tos1 N-terminal" evidence="11">
    <location>
        <begin position="39"/>
        <end position="99"/>
    </location>
</feature>
<dbReference type="PANTHER" id="PTHR31737:SF2">
    <property type="entry name" value="PROTEIN TOS1"/>
    <property type="match status" value="1"/>
</dbReference>
<dbReference type="Pfam" id="PF10290">
    <property type="entry name" value="YJL171C_Tos1_N"/>
    <property type="match status" value="1"/>
</dbReference>
<evidence type="ECO:0000259" key="10">
    <source>
        <dbReference type="Pfam" id="PF10287"/>
    </source>
</evidence>
<evidence type="ECO:0000256" key="3">
    <source>
        <dbReference type="ARBA" id="ARBA00012780"/>
    </source>
</evidence>
<name>A0A365MUD7_GIBIN</name>
<organism evidence="12 13">
    <name type="scientific">Gibberella intermedia</name>
    <name type="common">Bulb rot disease fungus</name>
    <name type="synonym">Fusarium proliferatum</name>
    <dbReference type="NCBI Taxonomy" id="948311"/>
    <lineage>
        <taxon>Eukaryota</taxon>
        <taxon>Fungi</taxon>
        <taxon>Dikarya</taxon>
        <taxon>Ascomycota</taxon>
        <taxon>Pezizomycotina</taxon>
        <taxon>Sordariomycetes</taxon>
        <taxon>Hypocreomycetidae</taxon>
        <taxon>Hypocreales</taxon>
        <taxon>Nectriaceae</taxon>
        <taxon>Fusarium</taxon>
        <taxon>Fusarium fujikuroi species complex</taxon>
    </lineage>
</organism>
<feature type="region of interest" description="Disordered" evidence="8">
    <location>
        <begin position="106"/>
        <end position="127"/>
    </location>
</feature>
<evidence type="ECO:0000313" key="12">
    <source>
        <dbReference type="EMBL" id="RBA12161.1"/>
    </source>
</evidence>
<comment type="caution">
    <text evidence="12">The sequence shown here is derived from an EMBL/GenBank/DDBJ whole genome shotgun (WGS) entry which is preliminary data.</text>
</comment>
<keyword evidence="4 9" id="KW-0732">Signal</keyword>
<keyword evidence="7" id="KW-0961">Cell wall biogenesis/degradation</keyword>
<evidence type="ECO:0000256" key="9">
    <source>
        <dbReference type="SAM" id="SignalP"/>
    </source>
</evidence>
<evidence type="ECO:0000256" key="8">
    <source>
        <dbReference type="SAM" id="MobiDB-lite"/>
    </source>
</evidence>
<feature type="chain" id="PRO_5016767815" description="glucan endo-1,3-beta-D-glucosidase" evidence="9">
    <location>
        <begin position="18"/>
        <end position="403"/>
    </location>
</feature>
<accession>A0A365MUD7</accession>
<dbReference type="EC" id="3.2.1.39" evidence="3"/>
<proteinExistence type="inferred from homology"/>
<reference evidence="12 13" key="1">
    <citation type="submission" date="2017-12" db="EMBL/GenBank/DDBJ databases">
        <title>Genome sequence of the mycotoxigenic crop pathogen Fusarium proliferatum, strain ITEM 2341 from Date Palm.</title>
        <authorList>
            <person name="Almiman B.F."/>
            <person name="Shittu T.A."/>
            <person name="Muthumeenakshi S."/>
            <person name="Baroncelli R."/>
            <person name="Sreenivasaprasada S."/>
        </authorList>
    </citation>
    <scope>NUCLEOTIDE SEQUENCE [LARGE SCALE GENOMIC DNA]</scope>
    <source>
        <strain evidence="12 13">ITEM 2341</strain>
    </source>
</reference>
<dbReference type="AlphaFoldDB" id="A0A365MUD7"/>
<keyword evidence="5" id="KW-0378">Hydrolase</keyword>
<comment type="similarity">
    <text evidence="2">Belongs to the PGA52 family.</text>
</comment>
<dbReference type="GO" id="GO:0009277">
    <property type="term" value="C:fungal-type cell wall"/>
    <property type="evidence" value="ECO:0007669"/>
    <property type="project" value="TreeGrafter"/>
</dbReference>
<feature type="compositionally biased region" description="Basic residues" evidence="8">
    <location>
        <begin position="115"/>
        <end position="127"/>
    </location>
</feature>
<evidence type="ECO:0000256" key="7">
    <source>
        <dbReference type="ARBA" id="ARBA00023316"/>
    </source>
</evidence>
<protein>
    <recommendedName>
        <fullName evidence="3">glucan endo-1,3-beta-D-glucosidase</fullName>
        <ecNumber evidence="3">3.2.1.39</ecNumber>
    </recommendedName>
</protein>
<evidence type="ECO:0000313" key="13">
    <source>
        <dbReference type="Proteomes" id="UP000251714"/>
    </source>
</evidence>
<feature type="domain" description="Cell wall protein YJL171C/Tos1 C-terminal" evidence="10">
    <location>
        <begin position="253"/>
        <end position="383"/>
    </location>
</feature>
<evidence type="ECO:0000256" key="6">
    <source>
        <dbReference type="ARBA" id="ARBA00023295"/>
    </source>
</evidence>
<dbReference type="Proteomes" id="UP000251714">
    <property type="component" value="Unassembled WGS sequence"/>
</dbReference>
<sequence length="403" mass="43846">MKVTNLSILAYTGLATALTQQCSGSAVNEGGNWFCGVIDQILYEGFSSSGSFKAVTKMGDDGSCDQEPFSYDGALGPLSEDLSVHIRGPFNLKEFAVYNLGSSEKKRDSVPSPHLHGHRHFHEQRRKKRGDWVTATIDGQVVSWENTYNGSPATQAAPVGIPAAPTDAAKKPLKLKADPLPGVDKIKSKVENVKSKVDQVKSKATSKAKEYTATPGGHWKRTSYYNAQRRVADNVVFMGNYGGEGSGVFDNTWEGFSGSNKIFLFNFKMPFDGNTGFNGDMPALWALNGRIPRTGQYSGCSCWKTGCGEVDIYEVLATGDDKCKSTFHLTNGAGSSDYFKRPADQYIKVAVVFCERTSSVAIKQLDDAFDFGSSLSDETVRDWIKTMSTPKKGSSLFQLSVSV</sequence>
<evidence type="ECO:0000256" key="2">
    <source>
        <dbReference type="ARBA" id="ARBA00006055"/>
    </source>
</evidence>